<gene>
    <name evidence="2" type="ORF">TBCH5v1_0507</name>
</gene>
<organism evidence="2 3">
    <name type="scientific">Thermococcus barophilus</name>
    <dbReference type="NCBI Taxonomy" id="55802"/>
    <lineage>
        <taxon>Archaea</taxon>
        <taxon>Methanobacteriati</taxon>
        <taxon>Methanobacteriota</taxon>
        <taxon>Thermococci</taxon>
        <taxon>Thermococcales</taxon>
        <taxon>Thermococcaceae</taxon>
        <taxon>Thermococcus</taxon>
    </lineage>
</organism>
<protein>
    <submittedName>
        <fullName evidence="2">Uncharacterized protein</fullName>
    </submittedName>
</protein>
<name>A0A0S1X9R5_THEBA</name>
<dbReference type="PATRIC" id="fig|55802.8.peg.503"/>
<dbReference type="RefSeq" id="WP_145973166.1">
    <property type="nucleotide sequence ID" value="NZ_CP013050.1"/>
</dbReference>
<feature type="compositionally biased region" description="Pro residues" evidence="1">
    <location>
        <begin position="64"/>
        <end position="98"/>
    </location>
</feature>
<evidence type="ECO:0000313" key="3">
    <source>
        <dbReference type="Proteomes" id="UP000066042"/>
    </source>
</evidence>
<sequence length="179" mass="20230">MKLMSIRVRQFGIFLLIVIVGVMAITVKSDDLPPKIPPVPSNQLVTHDQPPEKAPLPSNTDENPPAPKPQEPKVPPLTPPTTPQPISPPAPQQLPMPPSEQDISKNELWHAYEEFQQVNKLIRSHREDPEVDELLNLAKRFYEKAEKLYKDGKYTESKIYAHLTIEALHGVRDILTKEG</sequence>
<reference evidence="2 3" key="1">
    <citation type="journal article" date="2016" name="Genome Announc.">
        <title>Complete genome sequence of the hyperthermophilic and piezophilic archaeon Thermococcus barophilus Ch5, capable of growth at the expense of hydrogenogenesis from carbon monoxide and formate.</title>
        <authorList>
            <person name="Oger P."/>
            <person name="Sokolova T.G."/>
            <person name="Kozhevnikova D.A."/>
            <person name="Taranov E.A."/>
            <person name="Vannier P."/>
            <person name="Lee H.S."/>
            <person name="Kwon K.K."/>
            <person name="Kang S.G."/>
            <person name="Lee J.H."/>
            <person name="Bonch-Osmolovskaya E.A."/>
            <person name="Lebedinsky A.V."/>
        </authorList>
    </citation>
    <scope>NUCLEOTIDE SEQUENCE [LARGE SCALE GENOMIC DNA]</scope>
    <source>
        <strain evidence="3">Ch5</strain>
    </source>
</reference>
<evidence type="ECO:0000313" key="2">
    <source>
        <dbReference type="EMBL" id="ALM74475.1"/>
    </source>
</evidence>
<feature type="region of interest" description="Disordered" evidence="1">
    <location>
        <begin position="30"/>
        <end position="102"/>
    </location>
</feature>
<dbReference type="GeneID" id="26135791"/>
<proteinExistence type="predicted"/>
<accession>A0A0S1X9R5</accession>
<evidence type="ECO:0000256" key="1">
    <source>
        <dbReference type="SAM" id="MobiDB-lite"/>
    </source>
</evidence>
<dbReference type="EMBL" id="CP013050">
    <property type="protein sequence ID" value="ALM74475.1"/>
    <property type="molecule type" value="Genomic_DNA"/>
</dbReference>
<dbReference type="AlphaFoldDB" id="A0A0S1X9R5"/>
<dbReference type="STRING" id="55802.TBCH5v1_0507"/>
<dbReference type="Proteomes" id="UP000066042">
    <property type="component" value="Chromosome"/>
</dbReference>